<comment type="catalytic activity">
    <reaction evidence="11">
        <text>mycophenolic acid O-acyl-beta-D-glucuronide + H2O = mycophenolate + D-glucuronate + H(+)</text>
        <dbReference type="Rhea" id="RHEA:34179"/>
        <dbReference type="ChEBI" id="CHEBI:15377"/>
        <dbReference type="ChEBI" id="CHEBI:15378"/>
        <dbReference type="ChEBI" id="CHEBI:58720"/>
        <dbReference type="ChEBI" id="CHEBI:62932"/>
        <dbReference type="ChEBI" id="CHEBI:66982"/>
        <dbReference type="EC" id="3.1.1.93"/>
    </reaction>
    <physiologicalReaction direction="left-to-right" evidence="11">
        <dbReference type="Rhea" id="RHEA:34180"/>
    </physiologicalReaction>
</comment>
<dbReference type="EMBL" id="JACICY010000002">
    <property type="protein sequence ID" value="MBB3859947.1"/>
    <property type="molecule type" value="Genomic_DNA"/>
</dbReference>
<dbReference type="PANTHER" id="PTHR16138:SF7">
    <property type="entry name" value="PALMITOYL-PROTEIN THIOESTERASE ABHD10, MITOCHONDRIAL"/>
    <property type="match status" value="1"/>
</dbReference>
<comment type="caution">
    <text evidence="13">The sequence shown here is derived from an EMBL/GenBank/DDBJ whole genome shotgun (WGS) entry which is preliminary data.</text>
</comment>
<dbReference type="SUPFAM" id="SSF53474">
    <property type="entry name" value="alpha/beta-Hydrolases"/>
    <property type="match status" value="1"/>
</dbReference>
<dbReference type="AlphaFoldDB" id="A0A7W5ZV42"/>
<evidence type="ECO:0000259" key="12">
    <source>
        <dbReference type="Pfam" id="PF00561"/>
    </source>
</evidence>
<dbReference type="InterPro" id="IPR000073">
    <property type="entry name" value="AB_hydrolase_1"/>
</dbReference>
<comment type="function">
    <text evidence="9">Acts as an acyl-protein thioesterase that hydrolyzes fatty acids from acylated residues in proteins. Regulates the mitochondrial S-depalmitoylation of the nucleophilic active site residue of peroxiredoxin-5/PRDX5, a key antioxidant protein, therefore modulating mitochondrial antioxidant ability. Also catalyzes the deglucuronidation of mycophenolic acid acyl-glucuronide, an active metabolite of the immunosuppressant drug mycophenolate.</text>
</comment>
<protein>
    <recommendedName>
        <fullName evidence="5">Palmitoyl-protein thioesterase ABHD10, mitochondrial</fullName>
        <ecNumber evidence="4">3.1.1.93</ecNumber>
        <ecNumber evidence="1">3.1.2.22</ecNumber>
    </recommendedName>
    <alternativeName>
        <fullName evidence="7">Acyl-protein thioesterase ABHD10</fullName>
    </alternativeName>
    <alternativeName>
        <fullName evidence="8">Alpha/beta hydrolase domain-containing protein 10</fullName>
    </alternativeName>
    <alternativeName>
        <fullName evidence="6">Mycophenolic acid acyl-glucuronide esterase, mitochondrial</fullName>
    </alternativeName>
</protein>
<gene>
    <name evidence="13" type="ORF">GGQ88_001208</name>
</gene>
<evidence type="ECO:0000256" key="2">
    <source>
        <dbReference type="ARBA" id="ARBA00022801"/>
    </source>
</evidence>
<dbReference type="InterPro" id="IPR029058">
    <property type="entry name" value="AB_hydrolase_fold"/>
</dbReference>
<organism evidence="13 14">
    <name type="scientific">Novosphingobium hassiacum</name>
    <dbReference type="NCBI Taxonomy" id="173676"/>
    <lineage>
        <taxon>Bacteria</taxon>
        <taxon>Pseudomonadati</taxon>
        <taxon>Pseudomonadota</taxon>
        <taxon>Alphaproteobacteria</taxon>
        <taxon>Sphingomonadales</taxon>
        <taxon>Sphingomonadaceae</taxon>
        <taxon>Novosphingobium</taxon>
    </lineage>
</organism>
<accession>A0A7W5ZV42</accession>
<evidence type="ECO:0000256" key="10">
    <source>
        <dbReference type="ARBA" id="ARBA00047409"/>
    </source>
</evidence>
<sequence>MTDFSRFALPTGQSMAYRFLPGDLPAVVFLPGYMSDMSGSKAQAVWAWAQDSGRACLLLDYTGCGQSDGEFRDGSLSKWRDEVVALVDHLGLESVQIIGSSMGGWLMLLVAEILDERATALVGIAPAPDFTEWGLSQSQRIELAGGRTIFEDNPYGSDPTPTHALFWSDGERNKRLKSGVAFDGPVRLLHGQDDRDVPWEISLRLAAALRSADVQVHLIKDGDHRLSRESDIALLLRELDHL</sequence>
<dbReference type="GO" id="GO:0102390">
    <property type="term" value="F:mycophenolic acid acyl-glucuronide esterase activity"/>
    <property type="evidence" value="ECO:0007669"/>
    <property type="project" value="UniProtKB-EC"/>
</dbReference>
<dbReference type="InterPro" id="IPR052382">
    <property type="entry name" value="ABHD10_acyl-thioesterase"/>
</dbReference>
<evidence type="ECO:0000256" key="7">
    <source>
        <dbReference type="ARBA" id="ARBA00042645"/>
    </source>
</evidence>
<keyword evidence="3" id="KW-0809">Transit peptide</keyword>
<name>A0A7W5ZV42_9SPHN</name>
<dbReference type="Proteomes" id="UP000562395">
    <property type="component" value="Unassembled WGS sequence"/>
</dbReference>
<dbReference type="GO" id="GO:0008474">
    <property type="term" value="F:palmitoyl-(protein) hydrolase activity"/>
    <property type="evidence" value="ECO:0007669"/>
    <property type="project" value="UniProtKB-EC"/>
</dbReference>
<dbReference type="Pfam" id="PF00561">
    <property type="entry name" value="Abhydrolase_1"/>
    <property type="match status" value="1"/>
</dbReference>
<proteinExistence type="predicted"/>
<evidence type="ECO:0000256" key="9">
    <source>
        <dbReference type="ARBA" id="ARBA00046047"/>
    </source>
</evidence>
<evidence type="ECO:0000256" key="3">
    <source>
        <dbReference type="ARBA" id="ARBA00022946"/>
    </source>
</evidence>
<evidence type="ECO:0000256" key="6">
    <source>
        <dbReference type="ARBA" id="ARBA00041520"/>
    </source>
</evidence>
<dbReference type="PANTHER" id="PTHR16138">
    <property type="entry name" value="MYCOPHENOLIC ACID ACYL-GLUCURONIDE ESTERASE, MITOCHONDRIAL"/>
    <property type="match status" value="1"/>
</dbReference>
<evidence type="ECO:0000313" key="14">
    <source>
        <dbReference type="Proteomes" id="UP000562395"/>
    </source>
</evidence>
<dbReference type="GO" id="GO:0004553">
    <property type="term" value="F:hydrolase activity, hydrolyzing O-glycosyl compounds"/>
    <property type="evidence" value="ECO:0007669"/>
    <property type="project" value="TreeGrafter"/>
</dbReference>
<keyword evidence="2" id="KW-0378">Hydrolase</keyword>
<dbReference type="EC" id="3.1.1.93" evidence="4"/>
<comment type="catalytic activity">
    <reaction evidence="10">
        <text>S-hexadecanoyl-L-cysteinyl-[protein] + H2O = L-cysteinyl-[protein] + hexadecanoate + H(+)</text>
        <dbReference type="Rhea" id="RHEA:19233"/>
        <dbReference type="Rhea" id="RHEA-COMP:10131"/>
        <dbReference type="Rhea" id="RHEA-COMP:11032"/>
        <dbReference type="ChEBI" id="CHEBI:7896"/>
        <dbReference type="ChEBI" id="CHEBI:15377"/>
        <dbReference type="ChEBI" id="CHEBI:15378"/>
        <dbReference type="ChEBI" id="CHEBI:29950"/>
        <dbReference type="ChEBI" id="CHEBI:74151"/>
        <dbReference type="EC" id="3.1.2.22"/>
    </reaction>
    <physiologicalReaction direction="left-to-right" evidence="10">
        <dbReference type="Rhea" id="RHEA:19234"/>
    </physiologicalReaction>
</comment>
<evidence type="ECO:0000256" key="4">
    <source>
        <dbReference type="ARBA" id="ARBA00039132"/>
    </source>
</evidence>
<evidence type="ECO:0000256" key="8">
    <source>
        <dbReference type="ARBA" id="ARBA00042704"/>
    </source>
</evidence>
<evidence type="ECO:0000256" key="1">
    <source>
        <dbReference type="ARBA" id="ARBA00012423"/>
    </source>
</evidence>
<evidence type="ECO:0000256" key="5">
    <source>
        <dbReference type="ARBA" id="ARBA00039314"/>
    </source>
</evidence>
<feature type="domain" description="AB hydrolase-1" evidence="12">
    <location>
        <begin position="25"/>
        <end position="136"/>
    </location>
</feature>
<dbReference type="EC" id="3.1.2.22" evidence="1"/>
<evidence type="ECO:0000256" key="11">
    <source>
        <dbReference type="ARBA" id="ARBA00047972"/>
    </source>
</evidence>
<reference evidence="13 14" key="1">
    <citation type="submission" date="2020-08" db="EMBL/GenBank/DDBJ databases">
        <title>Genomic Encyclopedia of Type Strains, Phase IV (KMG-IV): sequencing the most valuable type-strain genomes for metagenomic binning, comparative biology and taxonomic classification.</title>
        <authorList>
            <person name="Goeker M."/>
        </authorList>
    </citation>
    <scope>NUCLEOTIDE SEQUENCE [LARGE SCALE GENOMIC DNA]</scope>
    <source>
        <strain evidence="13 14">DSM 14552</strain>
    </source>
</reference>
<keyword evidence="14" id="KW-1185">Reference proteome</keyword>
<dbReference type="RefSeq" id="WP_183612211.1">
    <property type="nucleotide sequence ID" value="NZ_JACICY010000002.1"/>
</dbReference>
<evidence type="ECO:0000313" key="13">
    <source>
        <dbReference type="EMBL" id="MBB3859947.1"/>
    </source>
</evidence>
<dbReference type="Gene3D" id="3.40.50.1820">
    <property type="entry name" value="alpha/beta hydrolase"/>
    <property type="match status" value="1"/>
</dbReference>